<proteinExistence type="predicted"/>
<name>V4PQM2_9CAUL</name>
<evidence type="ECO:0000313" key="3">
    <source>
        <dbReference type="Proteomes" id="UP000017837"/>
    </source>
</evidence>
<gene>
    <name evidence="2" type="ORF">ABENE_16845</name>
</gene>
<evidence type="ECO:0000313" key="2">
    <source>
        <dbReference type="EMBL" id="ESQ87820.1"/>
    </source>
</evidence>
<dbReference type="PATRIC" id="fig|1121022.4.peg.3427"/>
<feature type="chain" id="PRO_5004725276" evidence="1">
    <location>
        <begin position="23"/>
        <end position="220"/>
    </location>
</feature>
<dbReference type="AlphaFoldDB" id="V4PQM2"/>
<evidence type="ECO:0000256" key="1">
    <source>
        <dbReference type="SAM" id="SignalP"/>
    </source>
</evidence>
<dbReference type="RefSeq" id="WP_018083342.1">
    <property type="nucleotide sequence ID" value="NZ_AQWM01000029.1"/>
</dbReference>
<dbReference type="EMBL" id="AWGB01000041">
    <property type="protein sequence ID" value="ESQ87820.1"/>
    <property type="molecule type" value="Genomic_DNA"/>
</dbReference>
<keyword evidence="3" id="KW-1185">Reference proteome</keyword>
<protein>
    <submittedName>
        <fullName evidence="2">Uncharacterized protein</fullName>
    </submittedName>
</protein>
<accession>V4PQM2</accession>
<dbReference type="Proteomes" id="UP000017837">
    <property type="component" value="Unassembled WGS sequence"/>
</dbReference>
<keyword evidence="1" id="KW-0732">Signal</keyword>
<feature type="signal peptide" evidence="1">
    <location>
        <begin position="1"/>
        <end position="22"/>
    </location>
</feature>
<reference evidence="2 3" key="1">
    <citation type="journal article" date="2014" name="Nature">
        <title>Sequential evolution of bacterial morphology by co-option of a developmental regulator.</title>
        <authorList>
            <person name="Jiang C."/>
            <person name="Brown P.J."/>
            <person name="Ducret A."/>
            <person name="Brun Y.V."/>
        </authorList>
    </citation>
    <scope>NUCLEOTIDE SEQUENCE [LARGE SCALE GENOMIC DNA]</scope>
    <source>
        <strain evidence="2 3">DSM 16100</strain>
    </source>
</reference>
<organism evidence="2 3">
    <name type="scientific">Asticcacaulis benevestitus DSM 16100 = ATCC BAA-896</name>
    <dbReference type="NCBI Taxonomy" id="1121022"/>
    <lineage>
        <taxon>Bacteria</taxon>
        <taxon>Pseudomonadati</taxon>
        <taxon>Pseudomonadota</taxon>
        <taxon>Alphaproteobacteria</taxon>
        <taxon>Caulobacterales</taxon>
        <taxon>Caulobacteraceae</taxon>
        <taxon>Asticcacaulis</taxon>
    </lineage>
</organism>
<comment type="caution">
    <text evidence="2">The sequence shown here is derived from an EMBL/GenBank/DDBJ whole genome shotgun (WGS) entry which is preliminary data.</text>
</comment>
<sequence length="220" mass="24930">MRLFWSIALGVAFLLGLQPAFADIVTAEDEAAFHVLSVPYYKRTFEIQREMLANLQDDGRLCRLSREQYQFSKAFKGDTYSLLTKWLANGKALGAYKKLFIGIADSQAQDAIHLSDFCAKADTKDVPDDVGNIEMLAQNVYLKTFFTELEFEWARAEQVGDELLACADLKALDVIVDELAFESETLSEYSDGNRQSEFQLEGRELRAKQSRYVSDFAKCL</sequence>